<sequence>MTMLKRRHAVTNRKCAFLSDIFSRLLPIKYQNIIHSTLVKFVVGPPKYQKVVQTIRVKPISDQEVLLKHLSKATHLGSFGALGTTTHIASVR</sequence>
<evidence type="ECO:0000313" key="2">
    <source>
        <dbReference type="Proteomes" id="UP001168821"/>
    </source>
</evidence>
<dbReference type="Proteomes" id="UP001168821">
    <property type="component" value="Unassembled WGS sequence"/>
</dbReference>
<evidence type="ECO:0000313" key="1">
    <source>
        <dbReference type="EMBL" id="KAJ3647499.1"/>
    </source>
</evidence>
<reference evidence="1" key="1">
    <citation type="journal article" date="2023" name="G3 (Bethesda)">
        <title>Whole genome assemblies of Zophobas morio and Tenebrio molitor.</title>
        <authorList>
            <person name="Kaur S."/>
            <person name="Stinson S.A."/>
            <person name="diCenzo G.C."/>
        </authorList>
    </citation>
    <scope>NUCLEOTIDE SEQUENCE</scope>
    <source>
        <strain evidence="1">QUZm001</strain>
    </source>
</reference>
<comment type="caution">
    <text evidence="1">The sequence shown here is derived from an EMBL/GenBank/DDBJ whole genome shotgun (WGS) entry which is preliminary data.</text>
</comment>
<accession>A0AA38M939</accession>
<dbReference type="AlphaFoldDB" id="A0AA38M939"/>
<keyword evidence="2" id="KW-1185">Reference proteome</keyword>
<protein>
    <submittedName>
        <fullName evidence="1">Uncharacterized protein</fullName>
    </submittedName>
</protein>
<organism evidence="1 2">
    <name type="scientific">Zophobas morio</name>
    <dbReference type="NCBI Taxonomy" id="2755281"/>
    <lineage>
        <taxon>Eukaryota</taxon>
        <taxon>Metazoa</taxon>
        <taxon>Ecdysozoa</taxon>
        <taxon>Arthropoda</taxon>
        <taxon>Hexapoda</taxon>
        <taxon>Insecta</taxon>
        <taxon>Pterygota</taxon>
        <taxon>Neoptera</taxon>
        <taxon>Endopterygota</taxon>
        <taxon>Coleoptera</taxon>
        <taxon>Polyphaga</taxon>
        <taxon>Cucujiformia</taxon>
        <taxon>Tenebrionidae</taxon>
        <taxon>Zophobas</taxon>
    </lineage>
</organism>
<name>A0AA38M939_9CUCU</name>
<gene>
    <name evidence="1" type="ORF">Zmor_019373</name>
</gene>
<proteinExistence type="predicted"/>
<dbReference type="EMBL" id="JALNTZ010000006">
    <property type="protein sequence ID" value="KAJ3647499.1"/>
    <property type="molecule type" value="Genomic_DNA"/>
</dbReference>